<dbReference type="Gene3D" id="3.40.30.10">
    <property type="entry name" value="Glutaredoxin"/>
    <property type="match status" value="1"/>
</dbReference>
<dbReference type="AlphaFoldDB" id="A0A1G8P8R4"/>
<feature type="domain" description="DSBA-like thioredoxin" evidence="1">
    <location>
        <begin position="81"/>
        <end position="217"/>
    </location>
</feature>
<dbReference type="SUPFAM" id="SSF52833">
    <property type="entry name" value="Thioredoxin-like"/>
    <property type="match status" value="1"/>
</dbReference>
<accession>A0A1G8P8R4</accession>
<gene>
    <name evidence="2" type="ORF">SAMN05421850_106122</name>
</gene>
<evidence type="ECO:0000313" key="3">
    <source>
        <dbReference type="Proteomes" id="UP000199340"/>
    </source>
</evidence>
<dbReference type="GO" id="GO:0016491">
    <property type="term" value="F:oxidoreductase activity"/>
    <property type="evidence" value="ECO:0007669"/>
    <property type="project" value="InterPro"/>
</dbReference>
<dbReference type="EMBL" id="FNEB01000006">
    <property type="protein sequence ID" value="SDI88698.1"/>
    <property type="molecule type" value="Genomic_DNA"/>
</dbReference>
<dbReference type="RefSeq" id="WP_175491470.1">
    <property type="nucleotide sequence ID" value="NZ_FNEB01000006.1"/>
</dbReference>
<dbReference type="InterPro" id="IPR001853">
    <property type="entry name" value="DSBA-like_thioredoxin_dom"/>
</dbReference>
<dbReference type="InterPro" id="IPR036249">
    <property type="entry name" value="Thioredoxin-like_sf"/>
</dbReference>
<evidence type="ECO:0000313" key="2">
    <source>
        <dbReference type="EMBL" id="SDI88698.1"/>
    </source>
</evidence>
<reference evidence="2 3" key="1">
    <citation type="submission" date="2016-10" db="EMBL/GenBank/DDBJ databases">
        <authorList>
            <person name="de Groot N.N."/>
        </authorList>
    </citation>
    <scope>NUCLEOTIDE SEQUENCE [LARGE SCALE GENOMIC DNA]</scope>
    <source>
        <strain evidence="2 3">DSM 28010</strain>
    </source>
</reference>
<dbReference type="STRING" id="490829.SAMN05421850_106122"/>
<keyword evidence="2" id="KW-0413">Isomerase</keyword>
<dbReference type="GO" id="GO:0016853">
    <property type="term" value="F:isomerase activity"/>
    <property type="evidence" value="ECO:0007669"/>
    <property type="project" value="UniProtKB-KW"/>
</dbReference>
<keyword evidence="3" id="KW-1185">Reference proteome</keyword>
<dbReference type="Proteomes" id="UP000199340">
    <property type="component" value="Unassembled WGS sequence"/>
</dbReference>
<evidence type="ECO:0000259" key="1">
    <source>
        <dbReference type="Pfam" id="PF01323"/>
    </source>
</evidence>
<sequence length="235" mass="24845">MVGAAYGGAGLLRRISAPSLTYEPLPGMPGFRRVAGGAVSSGATPFVGLGSAPTPAVELPDICTALFAPDRPADAVPIAYFSDPRCVNCRKVSPILAEMDAGPGVHVTWHEWPILGPMSERAARATLAAERQGARAAFHTRLMGAALLPTDSYLARLADELGIDSTRLLADMSDPEIDRRFVRTVALARTFGFAGTPALVIGRTAVLGRMDRAQLQRLVEAERPDTGPFPCPVGR</sequence>
<protein>
    <submittedName>
        <fullName evidence="2">Protein-disulfide isomerase</fullName>
    </submittedName>
</protein>
<dbReference type="Pfam" id="PF01323">
    <property type="entry name" value="DSBA"/>
    <property type="match status" value="1"/>
</dbReference>
<proteinExistence type="predicted"/>
<organism evidence="2 3">
    <name type="scientific">Lutimaribacter saemankumensis</name>
    <dbReference type="NCBI Taxonomy" id="490829"/>
    <lineage>
        <taxon>Bacteria</taxon>
        <taxon>Pseudomonadati</taxon>
        <taxon>Pseudomonadota</taxon>
        <taxon>Alphaproteobacteria</taxon>
        <taxon>Rhodobacterales</taxon>
        <taxon>Roseobacteraceae</taxon>
        <taxon>Lutimaribacter</taxon>
    </lineage>
</organism>
<name>A0A1G8P8R4_9RHOB</name>